<feature type="region of interest" description="Disordered" evidence="1">
    <location>
        <begin position="1"/>
        <end position="35"/>
    </location>
</feature>
<proteinExistence type="predicted"/>
<dbReference type="SUPFAM" id="SSF158682">
    <property type="entry name" value="TerB-like"/>
    <property type="match status" value="1"/>
</dbReference>
<dbReference type="InterPro" id="IPR029024">
    <property type="entry name" value="TerB-like"/>
</dbReference>
<keyword evidence="3" id="KW-1185">Reference proteome</keyword>
<evidence type="ECO:0000313" key="3">
    <source>
        <dbReference type="Proteomes" id="UP000268727"/>
    </source>
</evidence>
<comment type="caution">
    <text evidence="2">The sequence shown here is derived from an EMBL/GenBank/DDBJ whole genome shotgun (WGS) entry which is preliminary data.</text>
</comment>
<protein>
    <recommendedName>
        <fullName evidence="4">EcsC family protein</fullName>
    </recommendedName>
</protein>
<name>A0A3N1GYQ4_9PSEU</name>
<reference evidence="2 3" key="1">
    <citation type="submission" date="2018-11" db="EMBL/GenBank/DDBJ databases">
        <title>Sequencing the genomes of 1000 actinobacteria strains.</title>
        <authorList>
            <person name="Klenk H.-P."/>
        </authorList>
    </citation>
    <scope>NUCLEOTIDE SEQUENCE [LARGE SCALE GENOMIC DNA]</scope>
    <source>
        <strain evidence="2 3">DSM 44231</strain>
    </source>
</reference>
<evidence type="ECO:0000256" key="1">
    <source>
        <dbReference type="SAM" id="MobiDB-lite"/>
    </source>
</evidence>
<evidence type="ECO:0008006" key="4">
    <source>
        <dbReference type="Google" id="ProtNLM"/>
    </source>
</evidence>
<dbReference type="Proteomes" id="UP000268727">
    <property type="component" value="Unassembled WGS sequence"/>
</dbReference>
<feature type="compositionally biased region" description="Low complexity" evidence="1">
    <location>
        <begin position="8"/>
        <end position="25"/>
    </location>
</feature>
<dbReference type="RefSeq" id="WP_211348057.1">
    <property type="nucleotide sequence ID" value="NZ_RJKM01000001.1"/>
</dbReference>
<sequence length="387" mass="41838">MTEVLPGSDKAAANPADKAAANPAEDAVESAVDRDAVERERAKLREFVAGLSGDDIKSGGWFTKLCAQALRSYAGKATWEYFQEKYQGVPADGIVGQQIALAAKYAMLEGGISAGAYAATIAATVGSLGGASPLTVPAGVATFMVDLTFITQLQLRLAHDIAVIYRIPLDVDDPEDMMKLVRVAFGIKAGEVARGSLKFVPGLVRQVLKKYYSGSVLAAAKSLPIVGKHLLQRNIIKFAIPGVGIPVTVLLNRYTTIAAGRYAKSVFREEAEVVELAETLVRRTGHLRLVLWVAWLVINADGEIGDAERLLFQRLTRLARERHQVDDEELAAVVDLDPDEVWRRVDAEPGDLSDVVHAAERVAAVDGDLNAREEAVIAELRDRCGRR</sequence>
<dbReference type="AlphaFoldDB" id="A0A3N1GYQ4"/>
<dbReference type="EMBL" id="RJKM01000001">
    <property type="protein sequence ID" value="ROP35236.1"/>
    <property type="molecule type" value="Genomic_DNA"/>
</dbReference>
<gene>
    <name evidence="2" type="ORF">EDD40_0458</name>
</gene>
<evidence type="ECO:0000313" key="2">
    <source>
        <dbReference type="EMBL" id="ROP35236.1"/>
    </source>
</evidence>
<accession>A0A3N1GYQ4</accession>
<organism evidence="2 3">
    <name type="scientific">Saccharothrix texasensis</name>
    <dbReference type="NCBI Taxonomy" id="103734"/>
    <lineage>
        <taxon>Bacteria</taxon>
        <taxon>Bacillati</taxon>
        <taxon>Actinomycetota</taxon>
        <taxon>Actinomycetes</taxon>
        <taxon>Pseudonocardiales</taxon>
        <taxon>Pseudonocardiaceae</taxon>
        <taxon>Saccharothrix</taxon>
    </lineage>
</organism>